<reference evidence="1 2" key="1">
    <citation type="submission" date="2020-02" db="EMBL/GenBank/DDBJ databases">
        <authorList>
            <person name="Yaqubi I.B."/>
            <person name="Almaguer A.N."/>
            <person name="Torres S.A."/>
            <person name="Nayek S."/>
            <person name="Bhuiyan S."/>
            <person name="Hughes L.E."/>
            <person name="Garlena R.A."/>
            <person name="Russell D.A."/>
            <person name="Pope W.H."/>
            <person name="Jacobs-Sera D."/>
            <person name="Hatfull G.F."/>
        </authorList>
    </citation>
    <scope>NUCLEOTIDE SEQUENCE [LARGE SCALE GENOMIC DNA]</scope>
</reference>
<evidence type="ECO:0000313" key="2">
    <source>
        <dbReference type="Proteomes" id="UP000503454"/>
    </source>
</evidence>
<proteinExistence type="predicted"/>
<dbReference type="EMBL" id="MT024872">
    <property type="protein sequence ID" value="QIN94730.1"/>
    <property type="molecule type" value="Genomic_DNA"/>
</dbReference>
<evidence type="ECO:0000313" key="1">
    <source>
        <dbReference type="EMBL" id="QIN94730.1"/>
    </source>
</evidence>
<keyword evidence="2" id="KW-1185">Reference proteome</keyword>
<accession>A0A6G8R3F0</accession>
<name>A0A6G8R3F0_9CAUD</name>
<gene>
    <name evidence="1" type="primary">206</name>
    <name evidence="1" type="ORF">SEA_MUNTAHA_206</name>
</gene>
<dbReference type="Proteomes" id="UP000503454">
    <property type="component" value="Segment"/>
</dbReference>
<dbReference type="RefSeq" id="YP_010652486.1">
    <property type="nucleotide sequence ID" value="NC_070786.1"/>
</dbReference>
<sequence length="97" mass="10962">MPQLRSSNRRAIVDNGQGHELTVLPKTRKSTENFCPVANRLTYKVNDNRRAVVQAGRAVVKCGSERNINSLNRCKSFLEDSRAELMNHLLTCETCTK</sequence>
<dbReference type="KEGG" id="vg:77928305"/>
<protein>
    <submittedName>
        <fullName evidence="1">Uncharacterized protein</fullName>
    </submittedName>
</protein>
<organism evidence="1 2">
    <name type="scientific">Streptomyces phage Muntaha</name>
    <dbReference type="NCBI Taxonomy" id="2713269"/>
    <lineage>
        <taxon>Viruses</taxon>
        <taxon>Duplodnaviria</taxon>
        <taxon>Heunggongvirae</taxon>
        <taxon>Uroviricota</taxon>
        <taxon>Caudoviricetes</taxon>
        <taxon>Stanwilliamsviridae</taxon>
        <taxon>Loccivirinae</taxon>
        <taxon>Wakandavirus</taxon>
        <taxon>Wakandavirus muntaha</taxon>
    </lineage>
</organism>
<dbReference type="GeneID" id="77928305"/>